<comment type="subcellular location">
    <subcellularLocation>
        <location evidence="1">Membrane</location>
        <topology evidence="1">Multi-pass membrane protein</topology>
    </subcellularLocation>
</comment>
<dbReference type="InterPro" id="IPR002490">
    <property type="entry name" value="V-ATPase_116kDa_su"/>
</dbReference>
<dbReference type="PANTHER" id="PTHR11629:SF72">
    <property type="entry name" value="V-TYPE PROTON ATPASE SUBUNIT A1"/>
    <property type="match status" value="1"/>
</dbReference>
<dbReference type="GO" id="GO:0051117">
    <property type="term" value="F:ATPase binding"/>
    <property type="evidence" value="ECO:0007669"/>
    <property type="project" value="TreeGrafter"/>
</dbReference>
<keyword evidence="3 8" id="KW-0813">Transport</keyword>
<comment type="caution">
    <text evidence="8">Lacks conserved residue(s) required for the propagation of feature annotation.</text>
</comment>
<dbReference type="PANTHER" id="PTHR11629">
    <property type="entry name" value="VACUOLAR PROTON ATPASES"/>
    <property type="match status" value="1"/>
</dbReference>
<dbReference type="AlphaFoldDB" id="A0A2P2KTZ0"/>
<dbReference type="GO" id="GO:0033179">
    <property type="term" value="C:proton-transporting V-type ATPase, V0 domain"/>
    <property type="evidence" value="ECO:0007669"/>
    <property type="project" value="InterPro"/>
</dbReference>
<keyword evidence="4 8" id="KW-0812">Transmembrane</keyword>
<comment type="function">
    <text evidence="8">Essential component of the vacuolar proton pump (V-ATPase), a multimeric enzyme that catalyzes the translocation of protons across the membranes. Required for assembly and activity of the V-ATPase.</text>
</comment>
<protein>
    <recommendedName>
        <fullName evidence="8">V-type proton ATPase subunit a</fullName>
    </recommendedName>
</protein>
<evidence type="ECO:0000256" key="4">
    <source>
        <dbReference type="ARBA" id="ARBA00022692"/>
    </source>
</evidence>
<dbReference type="GO" id="GO:0007035">
    <property type="term" value="P:vacuolar acidification"/>
    <property type="evidence" value="ECO:0007669"/>
    <property type="project" value="TreeGrafter"/>
</dbReference>
<keyword evidence="8" id="KW-0375">Hydrogen ion transport</keyword>
<dbReference type="Pfam" id="PF01496">
    <property type="entry name" value="V_ATPase_I"/>
    <property type="match status" value="1"/>
</dbReference>
<evidence type="ECO:0000256" key="3">
    <source>
        <dbReference type="ARBA" id="ARBA00022448"/>
    </source>
</evidence>
<keyword evidence="6 8" id="KW-0406">Ion transport</keyword>
<sequence length="63" mass="7265">MEMLFGGRYVLLLMAIFSIYCGVIYNEFFSVPFHLFGGSAYKCQETTCRYILFILSRCLNVSS</sequence>
<name>A0A2P2KTZ0_RHIMU</name>
<evidence type="ECO:0000313" key="9">
    <source>
        <dbReference type="EMBL" id="MBX09165.1"/>
    </source>
</evidence>
<evidence type="ECO:0000256" key="2">
    <source>
        <dbReference type="ARBA" id="ARBA00009904"/>
    </source>
</evidence>
<dbReference type="GO" id="GO:0016471">
    <property type="term" value="C:vacuolar proton-transporting V-type ATPase complex"/>
    <property type="evidence" value="ECO:0007669"/>
    <property type="project" value="TreeGrafter"/>
</dbReference>
<dbReference type="GO" id="GO:0046961">
    <property type="term" value="F:proton-transporting ATPase activity, rotational mechanism"/>
    <property type="evidence" value="ECO:0007669"/>
    <property type="project" value="InterPro"/>
</dbReference>
<reference evidence="9" key="1">
    <citation type="submission" date="2018-02" db="EMBL/GenBank/DDBJ databases">
        <title>Rhizophora mucronata_Transcriptome.</title>
        <authorList>
            <person name="Meera S.P."/>
            <person name="Sreeshan A."/>
            <person name="Augustine A."/>
        </authorList>
    </citation>
    <scope>NUCLEOTIDE SEQUENCE</scope>
    <source>
        <tissue evidence="9">Leaf</tissue>
    </source>
</reference>
<evidence type="ECO:0000256" key="6">
    <source>
        <dbReference type="ARBA" id="ARBA00023065"/>
    </source>
</evidence>
<evidence type="ECO:0000256" key="5">
    <source>
        <dbReference type="ARBA" id="ARBA00022989"/>
    </source>
</evidence>
<evidence type="ECO:0000256" key="1">
    <source>
        <dbReference type="ARBA" id="ARBA00004141"/>
    </source>
</evidence>
<organism evidence="9">
    <name type="scientific">Rhizophora mucronata</name>
    <name type="common">Asiatic mangrove</name>
    <dbReference type="NCBI Taxonomy" id="61149"/>
    <lineage>
        <taxon>Eukaryota</taxon>
        <taxon>Viridiplantae</taxon>
        <taxon>Streptophyta</taxon>
        <taxon>Embryophyta</taxon>
        <taxon>Tracheophyta</taxon>
        <taxon>Spermatophyta</taxon>
        <taxon>Magnoliopsida</taxon>
        <taxon>eudicotyledons</taxon>
        <taxon>Gunneridae</taxon>
        <taxon>Pentapetalae</taxon>
        <taxon>rosids</taxon>
        <taxon>fabids</taxon>
        <taxon>Malpighiales</taxon>
        <taxon>Rhizophoraceae</taxon>
        <taxon>Rhizophora</taxon>
    </lineage>
</organism>
<keyword evidence="7 8" id="KW-0472">Membrane</keyword>
<dbReference type="EMBL" id="GGEC01028681">
    <property type="protein sequence ID" value="MBX09165.1"/>
    <property type="molecule type" value="Transcribed_RNA"/>
</dbReference>
<feature type="transmembrane region" description="Helical" evidence="8">
    <location>
        <begin position="6"/>
        <end position="25"/>
    </location>
</feature>
<evidence type="ECO:0000256" key="8">
    <source>
        <dbReference type="RuleBase" id="RU361189"/>
    </source>
</evidence>
<comment type="similarity">
    <text evidence="2 8">Belongs to the V-ATPase 116 kDa subunit family.</text>
</comment>
<keyword evidence="5 8" id="KW-1133">Transmembrane helix</keyword>
<proteinExistence type="inferred from homology"/>
<evidence type="ECO:0000256" key="7">
    <source>
        <dbReference type="ARBA" id="ARBA00023136"/>
    </source>
</evidence>
<accession>A0A2P2KTZ0</accession>